<evidence type="ECO:0000256" key="4">
    <source>
        <dbReference type="ARBA" id="ARBA00022692"/>
    </source>
</evidence>
<dbReference type="GO" id="GO:0030148">
    <property type="term" value="P:sphingolipid biosynthetic process"/>
    <property type="evidence" value="ECO:0007669"/>
    <property type="project" value="TreeGrafter"/>
</dbReference>
<feature type="transmembrane region" description="Helical" evidence="10">
    <location>
        <begin position="148"/>
        <end position="166"/>
    </location>
</feature>
<gene>
    <name evidence="11" type="primary">ELO</name>
</gene>
<keyword evidence="2 10" id="KW-0444">Lipid biosynthesis</keyword>
<dbReference type="OrthoDB" id="434092at2759"/>
<keyword evidence="4 10" id="KW-0812">Transmembrane</keyword>
<keyword evidence="7 10" id="KW-0443">Lipid metabolism</keyword>
<comment type="subcellular location">
    <subcellularLocation>
        <location evidence="1">Membrane</location>
        <topology evidence="1">Multi-pass membrane protein</topology>
    </subcellularLocation>
</comment>
<feature type="transmembrane region" description="Helical" evidence="10">
    <location>
        <begin position="26"/>
        <end position="46"/>
    </location>
</feature>
<accession>A0A3S7L477</accession>
<dbReference type="GO" id="GO:0009922">
    <property type="term" value="F:fatty acid elongase activity"/>
    <property type="evidence" value="ECO:0007669"/>
    <property type="project" value="UniProtKB-EC"/>
</dbReference>
<evidence type="ECO:0000313" key="11">
    <source>
        <dbReference type="EMBL" id="AWJ25037.1"/>
    </source>
</evidence>
<dbReference type="GO" id="GO:0034625">
    <property type="term" value="P:fatty acid elongation, monounsaturated fatty acid"/>
    <property type="evidence" value="ECO:0007669"/>
    <property type="project" value="TreeGrafter"/>
</dbReference>
<dbReference type="EC" id="2.3.1.199" evidence="10"/>
<dbReference type="EMBL" id="MG573175">
    <property type="protein sequence ID" value="AWJ25037.1"/>
    <property type="molecule type" value="mRNA"/>
</dbReference>
<evidence type="ECO:0000256" key="8">
    <source>
        <dbReference type="ARBA" id="ARBA00023136"/>
    </source>
</evidence>
<dbReference type="GO" id="GO:0034626">
    <property type="term" value="P:fatty acid elongation, polyunsaturated fatty acid"/>
    <property type="evidence" value="ECO:0007669"/>
    <property type="project" value="TreeGrafter"/>
</dbReference>
<keyword evidence="3 10" id="KW-0808">Transferase</keyword>
<organism evidence="11">
    <name type="scientific">Nilaparvata lugens</name>
    <name type="common">Brown planthopper</name>
    <dbReference type="NCBI Taxonomy" id="108931"/>
    <lineage>
        <taxon>Eukaryota</taxon>
        <taxon>Metazoa</taxon>
        <taxon>Ecdysozoa</taxon>
        <taxon>Arthropoda</taxon>
        <taxon>Hexapoda</taxon>
        <taxon>Insecta</taxon>
        <taxon>Pterygota</taxon>
        <taxon>Neoptera</taxon>
        <taxon>Paraneoptera</taxon>
        <taxon>Hemiptera</taxon>
        <taxon>Auchenorrhyncha</taxon>
        <taxon>Fulgoroidea</taxon>
        <taxon>Delphacidae</taxon>
        <taxon>Delphacinae</taxon>
        <taxon>Nilaparvata</taxon>
    </lineage>
</organism>
<evidence type="ECO:0000256" key="1">
    <source>
        <dbReference type="ARBA" id="ARBA00004141"/>
    </source>
</evidence>
<feature type="transmembrane region" description="Helical" evidence="10">
    <location>
        <begin position="172"/>
        <end position="190"/>
    </location>
</feature>
<dbReference type="PANTHER" id="PTHR11157">
    <property type="entry name" value="FATTY ACID ACYL TRANSFERASE-RELATED"/>
    <property type="match status" value="1"/>
</dbReference>
<dbReference type="GO" id="GO:0042761">
    <property type="term" value="P:very long-chain fatty acid biosynthetic process"/>
    <property type="evidence" value="ECO:0007669"/>
    <property type="project" value="TreeGrafter"/>
</dbReference>
<keyword evidence="9 10" id="KW-0275">Fatty acid biosynthesis</keyword>
<comment type="similarity">
    <text evidence="10">Belongs to the ELO family.</text>
</comment>
<name>A0A3S7L477_NILLU</name>
<evidence type="ECO:0000256" key="7">
    <source>
        <dbReference type="ARBA" id="ARBA00023098"/>
    </source>
</evidence>
<dbReference type="GO" id="GO:0005789">
    <property type="term" value="C:endoplasmic reticulum membrane"/>
    <property type="evidence" value="ECO:0007669"/>
    <property type="project" value="TreeGrafter"/>
</dbReference>
<sequence length="269" mass="32001">MTTIIKEAIDVYDLLLNQYSDPRVEGWFLMGSPFPMIMLLVFYQYFIRSLGPWLMKDREPFKLDKVMILYNLIQILVNGWFVEESFRHIWLHGRYNVICEEVDYSDDPIALLVARFTWMFFMTKVFDLLDTVFMVLRKRSDQVSFLHLYHHTGMVLATWIGTKYVAGGHGVLFGTINSFVHAVMYIYYLLTALNPEYKKSIWWKKHITELQLIQFVLTSLHSAIALFNPYCKFPKVLLAAFIPQDVFMFFLFLDFYRKAYLNPKKKLKE</sequence>
<feature type="transmembrane region" description="Helical" evidence="10">
    <location>
        <begin position="116"/>
        <end position="136"/>
    </location>
</feature>
<dbReference type="Pfam" id="PF01151">
    <property type="entry name" value="ELO"/>
    <property type="match status" value="1"/>
</dbReference>
<feature type="transmembrane region" description="Helical" evidence="10">
    <location>
        <begin position="210"/>
        <end position="230"/>
    </location>
</feature>
<dbReference type="GO" id="GO:0019367">
    <property type="term" value="P:fatty acid elongation, saturated fatty acid"/>
    <property type="evidence" value="ECO:0007669"/>
    <property type="project" value="TreeGrafter"/>
</dbReference>
<reference evidence="11" key="1">
    <citation type="submission" date="2017-11" db="EMBL/GenBank/DDBJ databases">
        <title>The fatty acid elongase gene family in the brown planthopper, Nilaparvata lugens.</title>
        <authorList>
            <person name="Li D.-T."/>
            <person name="Zhang C.-X."/>
        </authorList>
    </citation>
    <scope>NUCLEOTIDE SEQUENCE</scope>
    <source>
        <strain evidence="11">NlELOc</strain>
    </source>
</reference>
<protein>
    <recommendedName>
        <fullName evidence="10">Elongation of very long chain fatty acids protein</fullName>
        <ecNumber evidence="10">2.3.1.199</ecNumber>
    </recommendedName>
    <alternativeName>
        <fullName evidence="10">Very-long-chain 3-oxoacyl-CoA synthase</fullName>
    </alternativeName>
</protein>
<keyword evidence="8 10" id="KW-0472">Membrane</keyword>
<feature type="transmembrane region" description="Helical" evidence="10">
    <location>
        <begin position="236"/>
        <end position="256"/>
    </location>
</feature>
<comment type="catalytic activity">
    <reaction evidence="10">
        <text>a very-long-chain acyl-CoA + malonyl-CoA + H(+) = a very-long-chain 3-oxoacyl-CoA + CO2 + CoA</text>
        <dbReference type="Rhea" id="RHEA:32727"/>
        <dbReference type="ChEBI" id="CHEBI:15378"/>
        <dbReference type="ChEBI" id="CHEBI:16526"/>
        <dbReference type="ChEBI" id="CHEBI:57287"/>
        <dbReference type="ChEBI" id="CHEBI:57384"/>
        <dbReference type="ChEBI" id="CHEBI:90725"/>
        <dbReference type="ChEBI" id="CHEBI:90736"/>
        <dbReference type="EC" id="2.3.1.199"/>
    </reaction>
</comment>
<evidence type="ECO:0000256" key="2">
    <source>
        <dbReference type="ARBA" id="ARBA00022516"/>
    </source>
</evidence>
<dbReference type="PANTHER" id="PTHR11157:SF21">
    <property type="entry name" value="ELONGATION OF VERY LONG CHAIN FATTY ACIDS PROTEIN"/>
    <property type="match status" value="1"/>
</dbReference>
<evidence type="ECO:0000256" key="5">
    <source>
        <dbReference type="ARBA" id="ARBA00022832"/>
    </source>
</evidence>
<evidence type="ECO:0000256" key="6">
    <source>
        <dbReference type="ARBA" id="ARBA00022989"/>
    </source>
</evidence>
<proteinExistence type="evidence at transcript level"/>
<keyword evidence="5 10" id="KW-0276">Fatty acid metabolism</keyword>
<dbReference type="InterPro" id="IPR002076">
    <property type="entry name" value="ELO_fam"/>
</dbReference>
<evidence type="ECO:0000256" key="10">
    <source>
        <dbReference type="RuleBase" id="RU361115"/>
    </source>
</evidence>
<keyword evidence="6 10" id="KW-1133">Transmembrane helix</keyword>
<evidence type="ECO:0000256" key="9">
    <source>
        <dbReference type="ARBA" id="ARBA00023160"/>
    </source>
</evidence>
<evidence type="ECO:0000256" key="3">
    <source>
        <dbReference type="ARBA" id="ARBA00022679"/>
    </source>
</evidence>
<dbReference type="AlphaFoldDB" id="A0A3S7L477"/>